<comment type="subunit">
    <text evidence="1">Homodimer.</text>
</comment>
<evidence type="ECO:0000256" key="1">
    <source>
        <dbReference type="ARBA" id="ARBA00011738"/>
    </source>
</evidence>
<keyword evidence="3 5" id="KW-0456">Lyase</keyword>
<sequence>MTKIAARAITAQAFAPFGTLLDGPGATACPYSGRPEALPIFELVAAPGPSGADAHVVKVMERHPHSTQAFFSLDATDYLVVVAPDAEDGGPALDRVNAFVVPGGSAIQYRVAVWHTPMTSLRPPGRFVLHVHKDGSSADCEFVDVSPICVRLEEKQPR</sequence>
<evidence type="ECO:0000256" key="2">
    <source>
        <dbReference type="ARBA" id="ARBA00022631"/>
    </source>
</evidence>
<dbReference type="InterPro" id="IPR047233">
    <property type="entry name" value="UAH_cupin"/>
</dbReference>
<dbReference type="EMBL" id="FYEH01000010">
    <property type="protein sequence ID" value="SNB73089.1"/>
    <property type="molecule type" value="Genomic_DNA"/>
</dbReference>
<evidence type="ECO:0000256" key="3">
    <source>
        <dbReference type="ARBA" id="ARBA00023239"/>
    </source>
</evidence>
<dbReference type="SUPFAM" id="SSF51182">
    <property type="entry name" value="RmlC-like cupins"/>
    <property type="match status" value="1"/>
</dbReference>
<name>A0A212RKV3_9PROT</name>
<dbReference type="RefSeq" id="WP_165769618.1">
    <property type="nucleotide sequence ID" value="NZ_FYEH01000010.1"/>
</dbReference>
<reference evidence="5 6" key="1">
    <citation type="submission" date="2017-06" db="EMBL/GenBank/DDBJ databases">
        <authorList>
            <person name="Kim H.J."/>
            <person name="Triplett B.A."/>
        </authorList>
    </citation>
    <scope>NUCLEOTIDE SEQUENCE [LARGE SCALE GENOMIC DNA]</scope>
    <source>
        <strain evidence="5 6">B29T1</strain>
    </source>
</reference>
<proteinExistence type="predicted"/>
<dbReference type="InterPro" id="IPR007247">
    <property type="entry name" value="Ureidogly_lyase"/>
</dbReference>
<keyword evidence="2" id="KW-0659">Purine metabolism</keyword>
<dbReference type="GO" id="GO:0000256">
    <property type="term" value="P:allantoin catabolic process"/>
    <property type="evidence" value="ECO:0007669"/>
    <property type="project" value="InterPro"/>
</dbReference>
<organism evidence="5 6">
    <name type="scientific">Arboricoccus pini</name>
    <dbReference type="NCBI Taxonomy" id="1963835"/>
    <lineage>
        <taxon>Bacteria</taxon>
        <taxon>Pseudomonadati</taxon>
        <taxon>Pseudomonadota</taxon>
        <taxon>Alphaproteobacteria</taxon>
        <taxon>Geminicoccales</taxon>
        <taxon>Geminicoccaceae</taxon>
        <taxon>Arboricoccus</taxon>
    </lineage>
</organism>
<dbReference type="GO" id="GO:0050385">
    <property type="term" value="F:ureidoglycolate lyase activity"/>
    <property type="evidence" value="ECO:0007669"/>
    <property type="project" value="UniProtKB-EC"/>
</dbReference>
<comment type="catalytic activity">
    <reaction evidence="4">
        <text>(S)-ureidoglycolate = urea + glyoxylate</text>
        <dbReference type="Rhea" id="RHEA:11304"/>
        <dbReference type="ChEBI" id="CHEBI:16199"/>
        <dbReference type="ChEBI" id="CHEBI:36655"/>
        <dbReference type="ChEBI" id="CHEBI:57296"/>
        <dbReference type="EC" id="4.3.2.3"/>
    </reaction>
</comment>
<dbReference type="InterPro" id="IPR024060">
    <property type="entry name" value="Ureidoglycolate_lyase_dom_sf"/>
</dbReference>
<dbReference type="Pfam" id="PF04115">
    <property type="entry name" value="Ureidogly_lyase"/>
    <property type="match status" value="1"/>
</dbReference>
<dbReference type="Gene3D" id="2.60.120.480">
    <property type="entry name" value="Ureidoglycolate hydrolase"/>
    <property type="match status" value="1"/>
</dbReference>
<dbReference type="AlphaFoldDB" id="A0A212RKV3"/>
<dbReference type="CDD" id="cd20298">
    <property type="entry name" value="cupin_UAH"/>
    <property type="match status" value="1"/>
</dbReference>
<dbReference type="InterPro" id="IPR011051">
    <property type="entry name" value="RmlC_Cupin_sf"/>
</dbReference>
<dbReference type="PANTHER" id="PTHR21221:SF1">
    <property type="entry name" value="UREIDOGLYCOLATE LYASE"/>
    <property type="match status" value="1"/>
</dbReference>
<dbReference type="GO" id="GO:0006144">
    <property type="term" value="P:purine nucleobase metabolic process"/>
    <property type="evidence" value="ECO:0007669"/>
    <property type="project" value="UniProtKB-KW"/>
</dbReference>
<keyword evidence="6" id="KW-1185">Reference proteome</keyword>
<evidence type="ECO:0000313" key="5">
    <source>
        <dbReference type="EMBL" id="SNB73089.1"/>
    </source>
</evidence>
<dbReference type="PANTHER" id="PTHR21221">
    <property type="entry name" value="UREIDOGLYCOLATE HYDROLASE"/>
    <property type="match status" value="1"/>
</dbReference>
<gene>
    <name evidence="5" type="ORF">SAMN07250955_11055</name>
</gene>
<protein>
    <submittedName>
        <fullName evidence="5">Ureidoglycolate lyase</fullName>
    </submittedName>
</protein>
<dbReference type="Proteomes" id="UP000197065">
    <property type="component" value="Unassembled WGS sequence"/>
</dbReference>
<accession>A0A212RKV3</accession>
<evidence type="ECO:0000313" key="6">
    <source>
        <dbReference type="Proteomes" id="UP000197065"/>
    </source>
</evidence>
<dbReference type="GO" id="GO:0004848">
    <property type="term" value="F:ureidoglycolate hydrolase activity"/>
    <property type="evidence" value="ECO:0007669"/>
    <property type="project" value="InterPro"/>
</dbReference>
<evidence type="ECO:0000256" key="4">
    <source>
        <dbReference type="ARBA" id="ARBA00047684"/>
    </source>
</evidence>